<protein>
    <submittedName>
        <fullName evidence="11">YdcF family protein</fullName>
    </submittedName>
</protein>
<sequence>MNTTLATDYSDERHHEAAGVRIVKRVIKLIIVLMFAGAIVVLISNWWIVYNTKDQIYFDINELPANDYGLVLGTSKFVRTGKENLFFRYRMEATARLWKEGKVKYLILSGNNDSEYYNEPADMQRALVRLGVPASVMQLDYAGYRTFDSVVRCKDEFNQEKITIISQNFHNARALYIGNHEGMEAIAFAAQDVPDGYSLKTLVREYLARPYALFDVHVLRPQPEKGNWQRSANKRQSHGRRTADVAP</sequence>
<comment type="subcellular location">
    <subcellularLocation>
        <location evidence="1">Cell inner membrane</location>
        <topology evidence="1">Single-pass membrane protein</topology>
    </subcellularLocation>
</comment>
<feature type="domain" description="DUF218" evidence="10">
    <location>
        <begin position="68"/>
        <end position="207"/>
    </location>
</feature>
<dbReference type="CDD" id="cd06259">
    <property type="entry name" value="YdcF-like"/>
    <property type="match status" value="1"/>
</dbReference>
<evidence type="ECO:0000256" key="9">
    <source>
        <dbReference type="SAM" id="Phobius"/>
    </source>
</evidence>
<evidence type="ECO:0000256" key="4">
    <source>
        <dbReference type="ARBA" id="ARBA00022692"/>
    </source>
</evidence>
<dbReference type="KEGG" id="sfol:H3H32_11585"/>
<evidence type="ECO:0000313" key="12">
    <source>
        <dbReference type="Proteomes" id="UP000515369"/>
    </source>
</evidence>
<evidence type="ECO:0000313" key="11">
    <source>
        <dbReference type="EMBL" id="QMW05475.1"/>
    </source>
</evidence>
<dbReference type="EMBL" id="CP059732">
    <property type="protein sequence ID" value="QMW05475.1"/>
    <property type="molecule type" value="Genomic_DNA"/>
</dbReference>
<reference evidence="11 12" key="1">
    <citation type="submission" date="2020-07" db="EMBL/GenBank/DDBJ databases">
        <title>Spirosoma foliorum sp. nov., isolated from the leaves on the Nejang mountain Korea, Republic of.</title>
        <authorList>
            <person name="Ho H."/>
            <person name="Lee Y.-J."/>
            <person name="Nurcahyanto D.-A."/>
            <person name="Kim S.-G."/>
        </authorList>
    </citation>
    <scope>NUCLEOTIDE SEQUENCE [LARGE SCALE GENOMIC DNA]</scope>
    <source>
        <strain evidence="11 12">PL0136</strain>
    </source>
</reference>
<organism evidence="11 12">
    <name type="scientific">Spirosoma foliorum</name>
    <dbReference type="NCBI Taxonomy" id="2710596"/>
    <lineage>
        <taxon>Bacteria</taxon>
        <taxon>Pseudomonadati</taxon>
        <taxon>Bacteroidota</taxon>
        <taxon>Cytophagia</taxon>
        <taxon>Cytophagales</taxon>
        <taxon>Cytophagaceae</taxon>
        <taxon>Spirosoma</taxon>
    </lineage>
</organism>
<dbReference type="GO" id="GO:0005886">
    <property type="term" value="C:plasma membrane"/>
    <property type="evidence" value="ECO:0007669"/>
    <property type="project" value="UniProtKB-SubCell"/>
</dbReference>
<comment type="function">
    <text evidence="7">Participates in the barrier function of the cell envelope.</text>
</comment>
<keyword evidence="5 9" id="KW-1133">Transmembrane helix</keyword>
<dbReference type="PANTHER" id="PTHR30336:SF0">
    <property type="entry name" value="PROTEIN SANA"/>
    <property type="match status" value="1"/>
</dbReference>
<dbReference type="InterPro" id="IPR051599">
    <property type="entry name" value="Cell_Envelope_Assoc"/>
</dbReference>
<dbReference type="Proteomes" id="UP000515369">
    <property type="component" value="Chromosome"/>
</dbReference>
<dbReference type="Pfam" id="PF02698">
    <property type="entry name" value="DUF218"/>
    <property type="match status" value="1"/>
</dbReference>
<keyword evidence="12" id="KW-1185">Reference proteome</keyword>
<evidence type="ECO:0000256" key="1">
    <source>
        <dbReference type="ARBA" id="ARBA00004377"/>
    </source>
</evidence>
<dbReference type="AlphaFoldDB" id="A0A7G5H2Y3"/>
<keyword evidence="2" id="KW-1003">Cell membrane</keyword>
<evidence type="ECO:0000256" key="7">
    <source>
        <dbReference type="ARBA" id="ARBA00037355"/>
    </source>
</evidence>
<keyword evidence="3" id="KW-0997">Cell inner membrane</keyword>
<dbReference type="PANTHER" id="PTHR30336">
    <property type="entry name" value="INNER MEMBRANE PROTEIN, PROBABLE PERMEASE"/>
    <property type="match status" value="1"/>
</dbReference>
<dbReference type="InterPro" id="IPR003848">
    <property type="entry name" value="DUF218"/>
</dbReference>
<evidence type="ECO:0000256" key="3">
    <source>
        <dbReference type="ARBA" id="ARBA00022519"/>
    </source>
</evidence>
<proteinExistence type="predicted"/>
<keyword evidence="6 9" id="KW-0472">Membrane</keyword>
<feature type="region of interest" description="Disordered" evidence="8">
    <location>
        <begin position="225"/>
        <end position="247"/>
    </location>
</feature>
<evidence type="ECO:0000256" key="6">
    <source>
        <dbReference type="ARBA" id="ARBA00023136"/>
    </source>
</evidence>
<gene>
    <name evidence="11" type="ORF">H3H32_11585</name>
</gene>
<dbReference type="RefSeq" id="WP_182462857.1">
    <property type="nucleotide sequence ID" value="NZ_CP059732.1"/>
</dbReference>
<evidence type="ECO:0000256" key="5">
    <source>
        <dbReference type="ARBA" id="ARBA00022989"/>
    </source>
</evidence>
<evidence type="ECO:0000259" key="10">
    <source>
        <dbReference type="Pfam" id="PF02698"/>
    </source>
</evidence>
<evidence type="ECO:0000256" key="8">
    <source>
        <dbReference type="SAM" id="MobiDB-lite"/>
    </source>
</evidence>
<evidence type="ECO:0000256" key="2">
    <source>
        <dbReference type="ARBA" id="ARBA00022475"/>
    </source>
</evidence>
<keyword evidence="4 9" id="KW-0812">Transmembrane</keyword>
<name>A0A7G5H2Y3_9BACT</name>
<accession>A0A7G5H2Y3</accession>
<feature type="transmembrane region" description="Helical" evidence="9">
    <location>
        <begin position="29"/>
        <end position="48"/>
    </location>
</feature>